<dbReference type="InterPro" id="IPR018540">
    <property type="entry name" value="Spo0E-like"/>
</dbReference>
<comment type="caution">
    <text evidence="1">The sequence shown here is derived from an EMBL/GenBank/DDBJ whole genome shotgun (WGS) entry which is preliminary data.</text>
</comment>
<dbReference type="Proteomes" id="UP001057291">
    <property type="component" value="Unassembled WGS sequence"/>
</dbReference>
<dbReference type="InterPro" id="IPR036638">
    <property type="entry name" value="HLH_DNA-bd_sf"/>
</dbReference>
<dbReference type="RefSeq" id="WP_282198776.1">
    <property type="nucleotide sequence ID" value="NZ_BOQE01000001.1"/>
</dbReference>
<keyword evidence="2" id="KW-1185">Reference proteome</keyword>
<proteinExistence type="predicted"/>
<sequence length="56" mass="6614">MDEHILQKIIEQLQFELIQLAAEKKSLTDETVIAKSQLLDKYLLIAQREKMKQVCR</sequence>
<dbReference type="AlphaFoldDB" id="A0AAV4LD52"/>
<evidence type="ECO:0008006" key="3">
    <source>
        <dbReference type="Google" id="ProtNLM"/>
    </source>
</evidence>
<name>A0AAV4LD52_9BACL</name>
<dbReference type="InterPro" id="IPR037208">
    <property type="entry name" value="Spo0E-like_sf"/>
</dbReference>
<gene>
    <name evidence="1" type="ORF">DNHGIG_11380</name>
</gene>
<protein>
    <recommendedName>
        <fullName evidence="3">Aspartyl-phosphate phosphatase Spo0E family protein</fullName>
    </recommendedName>
</protein>
<dbReference type="EMBL" id="BOQE01000001">
    <property type="protein sequence ID" value="GIM45589.1"/>
    <property type="molecule type" value="Genomic_DNA"/>
</dbReference>
<organism evidence="1 2">
    <name type="scientific">Collibacillus ludicampi</name>
    <dbReference type="NCBI Taxonomy" id="2771369"/>
    <lineage>
        <taxon>Bacteria</taxon>
        <taxon>Bacillati</taxon>
        <taxon>Bacillota</taxon>
        <taxon>Bacilli</taxon>
        <taxon>Bacillales</taxon>
        <taxon>Alicyclobacillaceae</taxon>
        <taxon>Collibacillus</taxon>
    </lineage>
</organism>
<dbReference type="Pfam" id="PF09388">
    <property type="entry name" value="SpoOE-like"/>
    <property type="match status" value="1"/>
</dbReference>
<dbReference type="Gene3D" id="4.10.280.10">
    <property type="entry name" value="Helix-loop-helix DNA-binding domain"/>
    <property type="match status" value="1"/>
</dbReference>
<evidence type="ECO:0000313" key="1">
    <source>
        <dbReference type="EMBL" id="GIM45589.1"/>
    </source>
</evidence>
<dbReference type="GO" id="GO:0043937">
    <property type="term" value="P:regulation of sporulation"/>
    <property type="evidence" value="ECO:0007669"/>
    <property type="project" value="InterPro"/>
</dbReference>
<reference evidence="1" key="1">
    <citation type="journal article" date="2023" name="Int. J. Syst. Evol. Microbiol.">
        <title>Collibacillus ludicampi gen. nov., sp. nov., a new soil bacterium of the family Alicyclobacillaceae.</title>
        <authorList>
            <person name="Jojima T."/>
            <person name="Ioku Y."/>
            <person name="Fukuta Y."/>
            <person name="Shirasaka N."/>
            <person name="Matsumura Y."/>
            <person name="Mori M."/>
        </authorList>
    </citation>
    <scope>NUCLEOTIDE SEQUENCE</scope>
    <source>
        <strain evidence="1">TP075</strain>
    </source>
</reference>
<evidence type="ECO:0000313" key="2">
    <source>
        <dbReference type="Proteomes" id="UP001057291"/>
    </source>
</evidence>
<dbReference type="GO" id="GO:0046983">
    <property type="term" value="F:protein dimerization activity"/>
    <property type="evidence" value="ECO:0007669"/>
    <property type="project" value="InterPro"/>
</dbReference>
<accession>A0AAV4LD52</accession>
<dbReference type="SUPFAM" id="SSF140500">
    <property type="entry name" value="BAS1536-like"/>
    <property type="match status" value="1"/>
</dbReference>